<dbReference type="Gene3D" id="3.40.50.300">
    <property type="entry name" value="P-loop containing nucleotide triphosphate hydrolases"/>
    <property type="match status" value="1"/>
</dbReference>
<dbReference type="Proteomes" id="UP000278222">
    <property type="component" value="Unassembled WGS sequence"/>
</dbReference>
<dbReference type="GO" id="GO:0005524">
    <property type="term" value="F:ATP binding"/>
    <property type="evidence" value="ECO:0007669"/>
    <property type="project" value="UniProtKB-KW"/>
</dbReference>
<dbReference type="CDD" id="cd03262">
    <property type="entry name" value="ABC_HisP_GlnQ"/>
    <property type="match status" value="1"/>
</dbReference>
<accession>A0A3N1L2R9</accession>
<sequence length="246" mass="26963">MSAPPVIAARGLVKQFQGLRALDGVDISVGRGEVVVIIGQSGSGKSTLIRCLNGLVEPDAGEVLVGGEAVRTHSQADWRRLRQRIGMVFQDYSLFPHLTVTRNITLAPVRTGRATQAEAEALARQLLERVRLPEKADAYPVELSGGQQQRVAIARALAMRPDAMLFDEPTSALDPETIQEVLDLMRELAQDGMTMVIVSHEMGFAREVADRVVFIDRGRVVETGPPDAIFRKAQEARTRDFLAKIL</sequence>
<evidence type="ECO:0000256" key="3">
    <source>
        <dbReference type="ARBA" id="ARBA00022741"/>
    </source>
</evidence>
<dbReference type="EMBL" id="RJKX01000016">
    <property type="protein sequence ID" value="ROP83705.1"/>
    <property type="molecule type" value="Genomic_DNA"/>
</dbReference>
<reference evidence="6 7" key="1">
    <citation type="submission" date="2018-11" db="EMBL/GenBank/DDBJ databases">
        <title>Genomic Encyclopedia of Type Strains, Phase IV (KMG-IV): sequencing the most valuable type-strain genomes for metagenomic binning, comparative biology and taxonomic classification.</title>
        <authorList>
            <person name="Goeker M."/>
        </authorList>
    </citation>
    <scope>NUCLEOTIDE SEQUENCE [LARGE SCALE GENOMIC DNA]</scope>
    <source>
        <strain evidence="6 7">DSM 5900</strain>
    </source>
</reference>
<dbReference type="FunFam" id="3.40.50.300:FF:000020">
    <property type="entry name" value="Amino acid ABC transporter ATP-binding component"/>
    <property type="match status" value="1"/>
</dbReference>
<comment type="similarity">
    <text evidence="1">Belongs to the ABC transporter superfamily.</text>
</comment>
<dbReference type="PROSITE" id="PS00211">
    <property type="entry name" value="ABC_TRANSPORTER_1"/>
    <property type="match status" value="1"/>
</dbReference>
<gene>
    <name evidence="6" type="ORF">EDC65_4354</name>
</gene>
<dbReference type="GO" id="GO:0016887">
    <property type="term" value="F:ATP hydrolysis activity"/>
    <property type="evidence" value="ECO:0007669"/>
    <property type="project" value="InterPro"/>
</dbReference>
<dbReference type="RefSeq" id="WP_123693489.1">
    <property type="nucleotide sequence ID" value="NZ_AP019700.1"/>
</dbReference>
<keyword evidence="2" id="KW-0813">Transport</keyword>
<dbReference type="InterPro" id="IPR003439">
    <property type="entry name" value="ABC_transporter-like_ATP-bd"/>
</dbReference>
<dbReference type="GO" id="GO:0015424">
    <property type="term" value="F:ABC-type amino acid transporter activity"/>
    <property type="evidence" value="ECO:0007669"/>
    <property type="project" value="InterPro"/>
</dbReference>
<evidence type="ECO:0000313" key="7">
    <source>
        <dbReference type="Proteomes" id="UP000278222"/>
    </source>
</evidence>
<organism evidence="6 7">
    <name type="scientific">Stella humosa</name>
    <dbReference type="NCBI Taxonomy" id="94"/>
    <lineage>
        <taxon>Bacteria</taxon>
        <taxon>Pseudomonadati</taxon>
        <taxon>Pseudomonadota</taxon>
        <taxon>Alphaproteobacteria</taxon>
        <taxon>Rhodospirillales</taxon>
        <taxon>Stellaceae</taxon>
        <taxon>Stella</taxon>
    </lineage>
</organism>
<evidence type="ECO:0000256" key="4">
    <source>
        <dbReference type="ARBA" id="ARBA00022840"/>
    </source>
</evidence>
<dbReference type="InterPro" id="IPR030679">
    <property type="entry name" value="ABC_ATPase_HisP-typ"/>
</dbReference>
<feature type="domain" description="ABC transporter" evidence="5">
    <location>
        <begin position="7"/>
        <end position="242"/>
    </location>
</feature>
<dbReference type="PIRSF" id="PIRSF039085">
    <property type="entry name" value="ABC_ATPase_HisP"/>
    <property type="match status" value="1"/>
</dbReference>
<dbReference type="InterPro" id="IPR017871">
    <property type="entry name" value="ABC_transporter-like_CS"/>
</dbReference>
<dbReference type="InterPro" id="IPR027417">
    <property type="entry name" value="P-loop_NTPase"/>
</dbReference>
<keyword evidence="4 6" id="KW-0067">ATP-binding</keyword>
<evidence type="ECO:0000256" key="1">
    <source>
        <dbReference type="ARBA" id="ARBA00005417"/>
    </source>
</evidence>
<dbReference type="InterPro" id="IPR003593">
    <property type="entry name" value="AAA+_ATPase"/>
</dbReference>
<keyword evidence="3" id="KW-0547">Nucleotide-binding</keyword>
<comment type="caution">
    <text evidence="6">The sequence shown here is derived from an EMBL/GenBank/DDBJ whole genome shotgun (WGS) entry which is preliminary data.</text>
</comment>
<dbReference type="InterPro" id="IPR025662">
    <property type="entry name" value="Sigma_54_int_dom_ATP-bd_1"/>
</dbReference>
<dbReference type="OrthoDB" id="9802264at2"/>
<dbReference type="InterPro" id="IPR050086">
    <property type="entry name" value="MetN_ABC_transporter-like"/>
</dbReference>
<name>A0A3N1L2R9_9PROT</name>
<dbReference type="AlphaFoldDB" id="A0A3N1L2R9"/>
<evidence type="ECO:0000259" key="5">
    <source>
        <dbReference type="PROSITE" id="PS50893"/>
    </source>
</evidence>
<dbReference type="PANTHER" id="PTHR43166">
    <property type="entry name" value="AMINO ACID IMPORT ATP-BINDING PROTEIN"/>
    <property type="match status" value="1"/>
</dbReference>
<dbReference type="SMART" id="SM00382">
    <property type="entry name" value="AAA"/>
    <property type="match status" value="1"/>
</dbReference>
<protein>
    <submittedName>
        <fullName evidence="6">Amino acid ABC transporter ATP-binding protein (PAAT family)</fullName>
    </submittedName>
</protein>
<evidence type="ECO:0000313" key="6">
    <source>
        <dbReference type="EMBL" id="ROP83705.1"/>
    </source>
</evidence>
<dbReference type="SUPFAM" id="SSF52540">
    <property type="entry name" value="P-loop containing nucleoside triphosphate hydrolases"/>
    <property type="match status" value="1"/>
</dbReference>
<dbReference type="PROSITE" id="PS00675">
    <property type="entry name" value="SIGMA54_INTERACT_1"/>
    <property type="match status" value="1"/>
</dbReference>
<dbReference type="PROSITE" id="PS50893">
    <property type="entry name" value="ABC_TRANSPORTER_2"/>
    <property type="match status" value="1"/>
</dbReference>
<dbReference type="Pfam" id="PF00005">
    <property type="entry name" value="ABC_tran"/>
    <property type="match status" value="1"/>
</dbReference>
<keyword evidence="7" id="KW-1185">Reference proteome</keyword>
<evidence type="ECO:0000256" key="2">
    <source>
        <dbReference type="ARBA" id="ARBA00022448"/>
    </source>
</evidence>
<proteinExistence type="inferred from homology"/>
<dbReference type="PANTHER" id="PTHR43166:SF38">
    <property type="entry name" value="L-CYSTINE TRANSPORT SYSTEM ATP-BINDING PROTEIN TCYN"/>
    <property type="match status" value="1"/>
</dbReference>